<proteinExistence type="predicted"/>
<evidence type="ECO:0000256" key="2">
    <source>
        <dbReference type="ARBA" id="ARBA00022737"/>
    </source>
</evidence>
<dbReference type="Proteomes" id="UP000467840">
    <property type="component" value="Chromosome 1"/>
</dbReference>
<comment type="caution">
    <text evidence="3">The sequence shown here is derived from an EMBL/GenBank/DDBJ whole genome shotgun (WGS) entry which is preliminary data.</text>
</comment>
<evidence type="ECO:0000313" key="3">
    <source>
        <dbReference type="EMBL" id="KAF2298029.1"/>
    </source>
</evidence>
<accession>A0A6A6LEF2</accession>
<dbReference type="PANTHER" id="PTHR14221:SF5">
    <property type="entry name" value="TRANSDUCIN_WD40 REPEAT-LIKE SUPERFAMILY PROTEIN"/>
    <property type="match status" value="1"/>
</dbReference>
<dbReference type="InterPro" id="IPR040324">
    <property type="entry name" value="WDR44/Dgr2"/>
</dbReference>
<evidence type="ECO:0000256" key="1">
    <source>
        <dbReference type="ARBA" id="ARBA00022574"/>
    </source>
</evidence>
<keyword evidence="1" id="KW-0853">WD repeat</keyword>
<dbReference type="PANTHER" id="PTHR14221">
    <property type="entry name" value="WD REPEAT DOMAIN 44"/>
    <property type="match status" value="1"/>
</dbReference>
<reference evidence="3 4" key="1">
    <citation type="journal article" date="2020" name="Mol. Plant">
        <title>The Chromosome-Based Rubber Tree Genome Provides New Insights into Spurge Genome Evolution and Rubber Biosynthesis.</title>
        <authorList>
            <person name="Liu J."/>
            <person name="Shi C."/>
            <person name="Shi C.C."/>
            <person name="Li W."/>
            <person name="Zhang Q.J."/>
            <person name="Zhang Y."/>
            <person name="Li K."/>
            <person name="Lu H.F."/>
            <person name="Shi C."/>
            <person name="Zhu S.T."/>
            <person name="Xiao Z.Y."/>
            <person name="Nan H."/>
            <person name="Yue Y."/>
            <person name="Zhu X.G."/>
            <person name="Wu Y."/>
            <person name="Hong X.N."/>
            <person name="Fan G.Y."/>
            <person name="Tong Y."/>
            <person name="Zhang D."/>
            <person name="Mao C.L."/>
            <person name="Liu Y.L."/>
            <person name="Hao S.J."/>
            <person name="Liu W.Q."/>
            <person name="Lv M.Q."/>
            <person name="Zhang H.B."/>
            <person name="Liu Y."/>
            <person name="Hu-Tang G.R."/>
            <person name="Wang J.P."/>
            <person name="Wang J.H."/>
            <person name="Sun Y.H."/>
            <person name="Ni S.B."/>
            <person name="Chen W.B."/>
            <person name="Zhang X.C."/>
            <person name="Jiao Y.N."/>
            <person name="Eichler E.E."/>
            <person name="Li G.H."/>
            <person name="Liu X."/>
            <person name="Gao L.Z."/>
        </authorList>
    </citation>
    <scope>NUCLEOTIDE SEQUENCE [LARGE SCALE GENOMIC DNA]</scope>
    <source>
        <strain evidence="4">cv. GT1</strain>
        <tissue evidence="3">Leaf</tissue>
    </source>
</reference>
<dbReference type="EMBL" id="JAAGAX010000011">
    <property type="protein sequence ID" value="KAF2298029.1"/>
    <property type="molecule type" value="Genomic_DNA"/>
</dbReference>
<organism evidence="3 4">
    <name type="scientific">Hevea brasiliensis</name>
    <name type="common">Para rubber tree</name>
    <name type="synonym">Siphonia brasiliensis</name>
    <dbReference type="NCBI Taxonomy" id="3981"/>
    <lineage>
        <taxon>Eukaryota</taxon>
        <taxon>Viridiplantae</taxon>
        <taxon>Streptophyta</taxon>
        <taxon>Embryophyta</taxon>
        <taxon>Tracheophyta</taxon>
        <taxon>Spermatophyta</taxon>
        <taxon>Magnoliopsida</taxon>
        <taxon>eudicotyledons</taxon>
        <taxon>Gunneridae</taxon>
        <taxon>Pentapetalae</taxon>
        <taxon>rosids</taxon>
        <taxon>fabids</taxon>
        <taxon>Malpighiales</taxon>
        <taxon>Euphorbiaceae</taxon>
        <taxon>Crotonoideae</taxon>
        <taxon>Micrandreae</taxon>
        <taxon>Hevea</taxon>
    </lineage>
</organism>
<gene>
    <name evidence="3" type="ORF">GH714_007276</name>
</gene>
<sequence>MGSYIEEEEERFFDSCEEIYSVSDSGSNYSYDDCSSSVEFDNSFSQYEVWIKTPESVQNRRNRFLNWMGVTLDQNTIAQEESPDQSSTKIQLGIDRMVDTSGAVLRMSGFEDDQSSMSSHSIETWDEFETNMENTSVYETRKLDDGKEFVVDEIDQNGMLSRLHELDARVMTEAKKKAKSWLRRLGRLSHAGQIADRHGLAPLKPNEYESTVGSKMQRIKVHPSKKRSKELSSLYARQEFLAHNGSILTMKFSHDGQYWQVVVKMALCACGG</sequence>
<keyword evidence="4" id="KW-1185">Reference proteome</keyword>
<keyword evidence="2" id="KW-0677">Repeat</keyword>
<name>A0A6A6LEF2_HEVBR</name>
<evidence type="ECO:0000313" key="4">
    <source>
        <dbReference type="Proteomes" id="UP000467840"/>
    </source>
</evidence>
<protein>
    <submittedName>
        <fullName evidence="3">Uncharacterized protein</fullName>
    </submittedName>
</protein>
<dbReference type="AlphaFoldDB" id="A0A6A6LEF2"/>